<dbReference type="RefSeq" id="WP_109826694.1">
    <property type="nucleotide sequence ID" value="NZ_QGKL01000043.1"/>
</dbReference>
<keyword evidence="3" id="KW-1185">Reference proteome</keyword>
<keyword evidence="1" id="KW-0732">Signal</keyword>
<name>A0A317C3B1_9GAMM</name>
<proteinExistence type="predicted"/>
<gene>
    <name evidence="2" type="ORF">DKT75_20820</name>
</gene>
<dbReference type="Pfam" id="PF11777">
    <property type="entry name" value="DUF3316"/>
    <property type="match status" value="1"/>
</dbReference>
<organism evidence="2 3">
    <name type="scientific">Leucothrix arctica</name>
    <dbReference type="NCBI Taxonomy" id="1481894"/>
    <lineage>
        <taxon>Bacteria</taxon>
        <taxon>Pseudomonadati</taxon>
        <taxon>Pseudomonadota</taxon>
        <taxon>Gammaproteobacteria</taxon>
        <taxon>Thiotrichales</taxon>
        <taxon>Thiotrichaceae</taxon>
        <taxon>Leucothrix</taxon>
    </lineage>
</organism>
<feature type="signal peptide" evidence="1">
    <location>
        <begin position="1"/>
        <end position="22"/>
    </location>
</feature>
<sequence length="124" mass="13709">MKTLLSLVVTSVLLMGATTVNAADVDQSMKETLTTKDATSFAEAYQLGVEKLSILKSIPPEQLTNQVHGYSSSINKRTARVEDSSYVTVQERMYADGILCYVGLVSVEVSYQEHDKRIFITENP</sequence>
<comment type="caution">
    <text evidence="2">The sequence shown here is derived from an EMBL/GenBank/DDBJ whole genome shotgun (WGS) entry which is preliminary data.</text>
</comment>
<dbReference type="EMBL" id="QGKL01000043">
    <property type="protein sequence ID" value="PWQ93135.1"/>
    <property type="molecule type" value="Genomic_DNA"/>
</dbReference>
<feature type="chain" id="PRO_5016334223" description="DUF3887 domain-containing protein" evidence="1">
    <location>
        <begin position="23"/>
        <end position="124"/>
    </location>
</feature>
<evidence type="ECO:0000313" key="3">
    <source>
        <dbReference type="Proteomes" id="UP000245506"/>
    </source>
</evidence>
<dbReference type="OrthoDB" id="5904223at2"/>
<evidence type="ECO:0000256" key="1">
    <source>
        <dbReference type="SAM" id="SignalP"/>
    </source>
</evidence>
<evidence type="ECO:0008006" key="4">
    <source>
        <dbReference type="Google" id="ProtNLM"/>
    </source>
</evidence>
<protein>
    <recommendedName>
        <fullName evidence="4">DUF3887 domain-containing protein</fullName>
    </recommendedName>
</protein>
<dbReference type="PIRSF" id="PIRSF028299">
    <property type="entry name" value="UCP028299"/>
    <property type="match status" value="1"/>
</dbReference>
<evidence type="ECO:0000313" key="2">
    <source>
        <dbReference type="EMBL" id="PWQ93135.1"/>
    </source>
</evidence>
<dbReference type="Proteomes" id="UP000245506">
    <property type="component" value="Unassembled WGS sequence"/>
</dbReference>
<dbReference type="InterPro" id="IPR016879">
    <property type="entry name" value="UCP028299"/>
</dbReference>
<reference evidence="2 3" key="1">
    <citation type="submission" date="2018-05" db="EMBL/GenBank/DDBJ databases">
        <title>Leucothrix arctica sp. nov., isolated from Arctic seawater.</title>
        <authorList>
            <person name="Choi A."/>
            <person name="Baek K."/>
        </authorList>
    </citation>
    <scope>NUCLEOTIDE SEQUENCE [LARGE SCALE GENOMIC DNA]</scope>
    <source>
        <strain evidence="2 3">IMCC9719</strain>
    </source>
</reference>
<dbReference type="AlphaFoldDB" id="A0A317C3B1"/>
<accession>A0A317C3B1</accession>